<protein>
    <submittedName>
        <fullName evidence="1">Uncharacterized protein</fullName>
    </submittedName>
</protein>
<sequence length="195" mass="22354">MLYLAQFLSLAPQLEYLNLDLWTDETSDCLIFQIIPFTPCVVTPEFNFRAVPDALTLNKMFEMFGHTSTSPLPKLQHLTLNVMKFGREAKPLMYDAEMLLHMLESRCNLNQTSLDGPPGTVGILRSYTMNYKDCRGDPIQDSPLSWAVDAKRRLKALEQHGLVLEGVVFTSLLYDNQRLCPTSNFDILRFFDSYM</sequence>
<name>A0ACB7ZQ82_9AGAM</name>
<dbReference type="Proteomes" id="UP000790377">
    <property type="component" value="Unassembled WGS sequence"/>
</dbReference>
<organism evidence="1 2">
    <name type="scientific">Hygrophoropsis aurantiaca</name>
    <dbReference type="NCBI Taxonomy" id="72124"/>
    <lineage>
        <taxon>Eukaryota</taxon>
        <taxon>Fungi</taxon>
        <taxon>Dikarya</taxon>
        <taxon>Basidiomycota</taxon>
        <taxon>Agaricomycotina</taxon>
        <taxon>Agaricomycetes</taxon>
        <taxon>Agaricomycetidae</taxon>
        <taxon>Boletales</taxon>
        <taxon>Coniophorineae</taxon>
        <taxon>Hygrophoropsidaceae</taxon>
        <taxon>Hygrophoropsis</taxon>
    </lineage>
</organism>
<evidence type="ECO:0000313" key="2">
    <source>
        <dbReference type="Proteomes" id="UP000790377"/>
    </source>
</evidence>
<comment type="caution">
    <text evidence="1">The sequence shown here is derived from an EMBL/GenBank/DDBJ whole genome shotgun (WGS) entry which is preliminary data.</text>
</comment>
<accession>A0ACB7ZQ82</accession>
<gene>
    <name evidence="1" type="ORF">BJ138DRAFT_1121017</name>
</gene>
<reference evidence="1" key="1">
    <citation type="journal article" date="2021" name="New Phytol.">
        <title>Evolutionary innovations through gain and loss of genes in the ectomycorrhizal Boletales.</title>
        <authorList>
            <person name="Wu G."/>
            <person name="Miyauchi S."/>
            <person name="Morin E."/>
            <person name="Kuo A."/>
            <person name="Drula E."/>
            <person name="Varga T."/>
            <person name="Kohler A."/>
            <person name="Feng B."/>
            <person name="Cao Y."/>
            <person name="Lipzen A."/>
            <person name="Daum C."/>
            <person name="Hundley H."/>
            <person name="Pangilinan J."/>
            <person name="Johnson J."/>
            <person name="Barry K."/>
            <person name="LaButti K."/>
            <person name="Ng V."/>
            <person name="Ahrendt S."/>
            <person name="Min B."/>
            <person name="Choi I.G."/>
            <person name="Park H."/>
            <person name="Plett J.M."/>
            <person name="Magnuson J."/>
            <person name="Spatafora J.W."/>
            <person name="Nagy L.G."/>
            <person name="Henrissat B."/>
            <person name="Grigoriev I.V."/>
            <person name="Yang Z.L."/>
            <person name="Xu J."/>
            <person name="Martin F.M."/>
        </authorList>
    </citation>
    <scope>NUCLEOTIDE SEQUENCE</scope>
    <source>
        <strain evidence="1">ATCC 28755</strain>
    </source>
</reference>
<keyword evidence="2" id="KW-1185">Reference proteome</keyword>
<evidence type="ECO:0000313" key="1">
    <source>
        <dbReference type="EMBL" id="KAH7902852.1"/>
    </source>
</evidence>
<proteinExistence type="predicted"/>
<dbReference type="EMBL" id="MU269462">
    <property type="protein sequence ID" value="KAH7902852.1"/>
    <property type="molecule type" value="Genomic_DNA"/>
</dbReference>